<organism evidence="2 3">
    <name type="scientific">Bdellovibrio reynosensis</name>
    <dbReference type="NCBI Taxonomy" id="2835041"/>
    <lineage>
        <taxon>Bacteria</taxon>
        <taxon>Pseudomonadati</taxon>
        <taxon>Bdellovibrionota</taxon>
        <taxon>Bdellovibrionia</taxon>
        <taxon>Bdellovibrionales</taxon>
        <taxon>Pseudobdellovibrionaceae</taxon>
        <taxon>Bdellovibrio</taxon>
    </lineage>
</organism>
<dbReference type="RefSeq" id="WP_243538259.1">
    <property type="nucleotide sequence ID" value="NZ_CP093442.1"/>
</dbReference>
<feature type="signal peptide" evidence="1">
    <location>
        <begin position="1"/>
        <end position="19"/>
    </location>
</feature>
<evidence type="ECO:0000313" key="3">
    <source>
        <dbReference type="Proteomes" id="UP000830116"/>
    </source>
</evidence>
<dbReference type="Proteomes" id="UP000830116">
    <property type="component" value="Chromosome"/>
</dbReference>
<evidence type="ECO:0000256" key="1">
    <source>
        <dbReference type="SAM" id="SignalP"/>
    </source>
</evidence>
<name>A0ABY4C9L3_9BACT</name>
<dbReference type="EMBL" id="CP093442">
    <property type="protein sequence ID" value="UOF01673.1"/>
    <property type="molecule type" value="Genomic_DNA"/>
</dbReference>
<keyword evidence="1" id="KW-0732">Signal</keyword>
<gene>
    <name evidence="2" type="ORF">MNR06_01735</name>
</gene>
<proteinExistence type="predicted"/>
<protein>
    <submittedName>
        <fullName evidence="2">Uncharacterized protein</fullName>
    </submittedName>
</protein>
<sequence>MRILSITILQLLLPCLLWATSPYSTSEGMITSGHDLSLNKYRQTYFYTNGNIDSEKLGKLIRFLEHHKSLLMDSAKLNRKTNLIFTHGYENDRAEKEGTEAQHEEAEAIAPIIFALEHTRDLKANHSRMTAQQIHEKVETVLLFFAAGYTPYPMNMFTKVKENIKNWGENFFEFAIDDSSQTQASNLLLNGSFADQKTLLQARRRGLDISTLNPPSSPIWTDNEVEDYDPANEVYFGKRFFPPKSDLLPVFHYERMGNGTIKFKTHWFDESELTKKGKPKKKDVTLRVGREAYVTPAVNHLARIIGYPANPTTFRSQIKLELGDTTFEHFLSEWRTIHGLQMSTAMTHIERIHGENAVILKNVALEAYPDKEDYRKMGPFRMGDNGLRNRREYRAMVLYNALIALQDEYEYQSRVDAIRDPVKGWLPIFFISDTGSSLGISFLPDFLGYVGTVNMFPWEFTKVYNDKVHLWWLSLFDHRTWKDTTYSDVKWLARRMARIQTWQIDSIMAASGFPAPVSALYAEKFKSRLNKMMMDFDLYEEGFRPHRVLTHSELAARFQQYINEQGLLKEGAQEIPGNTLPILGKSFTPFQAVIALGINKLQNKFLELFNPATHGKGNFVIDIGTVDVQGGFSFAASRAVSVNPELGPGQKRYLLQDKISISLPIGLVSDRITTPLGLYYTYTFEYFHSVSTLQETGTKRFFALLNPFSIYEIRRNLRTGEQLFVTHSIGASIGKSKTKIIDDIQIDAALLGLSISAIKTIYFAKPHDTLLEVSTDHIKTAAIQSGLDVRTYLRLAAHARATRAKRTYRLYRVDTLNETEQGQMHLQEAFDTALIHNDFNSLDKLITPHELNDLSRSKHFQLGAVFWNYGSDTGVNAVEANGQPVILAHKNRAYDRSFGRVWTEKTTTGRFDSAFNFVGNFWGEGQYTSINLEGTPEKGGRNFKELEVIINISMFDNYCTRKEFENDFKEFFAERSGIDNYIRFYMPAELGVYPELHGTMRWQLSKAALKSILENVSSPSNIRELTILRSARRLLRAWDGKVSDYDLNHQAKDLVHILDRIIGIRAKHISQLRHFVRDDDIWMITSISNMLALSHPTFRDQQRNIFWAPEVGKFQGHSFMTRFRRHNLLDPILTEKKD</sequence>
<accession>A0ABY4C9L3</accession>
<feature type="chain" id="PRO_5045660938" evidence="1">
    <location>
        <begin position="20"/>
        <end position="1138"/>
    </location>
</feature>
<keyword evidence="3" id="KW-1185">Reference proteome</keyword>
<evidence type="ECO:0000313" key="2">
    <source>
        <dbReference type="EMBL" id="UOF01673.1"/>
    </source>
</evidence>
<reference evidence="2" key="1">
    <citation type="submission" date="2022-03" db="EMBL/GenBank/DDBJ databases">
        <title>Genome Identification and Characterization of new species Bdellovibrio reynosense LBG001 sp. nov. from a Mexico soil sample.</title>
        <authorList>
            <person name="Camilli A."/>
            <person name="Ajao Y."/>
            <person name="Guo X."/>
        </authorList>
    </citation>
    <scope>NUCLEOTIDE SEQUENCE</scope>
    <source>
        <strain evidence="2">LBG001</strain>
    </source>
</reference>